<dbReference type="InterPro" id="IPR011990">
    <property type="entry name" value="TPR-like_helical_dom_sf"/>
</dbReference>
<dbReference type="Proteomes" id="UP000320475">
    <property type="component" value="Unassembled WGS sequence"/>
</dbReference>
<dbReference type="Pfam" id="PF01535">
    <property type="entry name" value="PPR"/>
    <property type="match status" value="1"/>
</dbReference>
<protein>
    <recommendedName>
        <fullName evidence="4">Pentacotripeptide-repeat region of PRORP domain-containing protein</fullName>
    </recommendedName>
</protein>
<dbReference type="AlphaFoldDB" id="A0A507CX96"/>
<dbReference type="GO" id="GO:0003729">
    <property type="term" value="F:mRNA binding"/>
    <property type="evidence" value="ECO:0007669"/>
    <property type="project" value="TreeGrafter"/>
</dbReference>
<dbReference type="EMBL" id="QEAM01000211">
    <property type="protein sequence ID" value="TPX43728.1"/>
    <property type="molecule type" value="Genomic_DNA"/>
</dbReference>
<comment type="caution">
    <text evidence="2">The sequence shown here is derived from an EMBL/GenBank/DDBJ whole genome shotgun (WGS) entry which is preliminary data.</text>
</comment>
<dbReference type="GO" id="GO:0005739">
    <property type="term" value="C:mitochondrion"/>
    <property type="evidence" value="ECO:0007669"/>
    <property type="project" value="TreeGrafter"/>
</dbReference>
<dbReference type="OrthoDB" id="185373at2759"/>
<sequence length="592" mass="66331">MKIKGRTSSTVLACIGRHPAPSRPCLYRQASTKSHHIRDKRVLHAHIPRLLQTPPIQSSMADRVNPAILIRNALALDQPQKAVDIWTTHVQSDSSRQDLLSSDDYADLILAFIAKSSSFRQSSLDVVGGKRKKLLKPVLDAVQGNNIAKTPKLQAAMLRAEGLVELGPIVRKASSFSKDTLDPLVGRVIFESLATLGRHEGASLFLEKLCKSLPRDRRLMYEIFALGAYHNISCVDEPLQRLLDSLQNSYSPSLERNKSLMQFYANFGRITPVSKYFSEVKKSHHIKADSECYDAIIKTHVTRNQLGDAVDSYSEMRNRGLEALDSTYTHLINGHAAAKDMAGAVRFFYKKQSVPGYKPSASVCAALVAAYVSNGELEVAWRTLKMCIDIYKVRFRPNDFVELARIHADKHTHMLRDCWTWAQIKDEMRRGALAEVLIHAMMQLDTAEGARGVLRLGSDLEKELGVKMTTGIRVVMASAHAYLGKVAEAEKIIRSIPVRHRQPYNLILKALASQKDVDGMKRIRGIMSSNDVEADNDTYEYLLVGADTSNIGSLIEEVHASGWFPSREKHPATYELLDTQKHILLHFNRSRQ</sequence>
<dbReference type="GO" id="GO:0007005">
    <property type="term" value="P:mitochondrion organization"/>
    <property type="evidence" value="ECO:0007669"/>
    <property type="project" value="TreeGrafter"/>
</dbReference>
<feature type="repeat" description="PPR" evidence="1">
    <location>
        <begin position="289"/>
        <end position="323"/>
    </location>
</feature>
<dbReference type="VEuPathDB" id="FungiDB:SeMB42_g05305"/>
<accession>A0A507CX96</accession>
<dbReference type="PANTHER" id="PTHR47934:SF6">
    <property type="entry name" value="MITOCHONDRIAL GROUP I INTRON SPLICING FACTOR CCM1-RELATED"/>
    <property type="match status" value="1"/>
</dbReference>
<dbReference type="PROSITE" id="PS51375">
    <property type="entry name" value="PPR"/>
    <property type="match status" value="1"/>
</dbReference>
<dbReference type="PANTHER" id="PTHR47934">
    <property type="entry name" value="PENTATRICOPEPTIDE REPEAT-CONTAINING PROTEIN PET309, MITOCHONDRIAL"/>
    <property type="match status" value="1"/>
</dbReference>
<evidence type="ECO:0000313" key="3">
    <source>
        <dbReference type="Proteomes" id="UP000320475"/>
    </source>
</evidence>
<proteinExistence type="predicted"/>
<evidence type="ECO:0000256" key="1">
    <source>
        <dbReference type="PROSITE-ProRule" id="PRU00708"/>
    </source>
</evidence>
<evidence type="ECO:0008006" key="4">
    <source>
        <dbReference type="Google" id="ProtNLM"/>
    </source>
</evidence>
<dbReference type="Gene3D" id="1.25.40.10">
    <property type="entry name" value="Tetratricopeptide repeat domain"/>
    <property type="match status" value="2"/>
</dbReference>
<dbReference type="InterPro" id="IPR002885">
    <property type="entry name" value="PPR_rpt"/>
</dbReference>
<gene>
    <name evidence="2" type="ORF">SeLEV6574_g04890</name>
</gene>
<dbReference type="GO" id="GO:0006396">
    <property type="term" value="P:RNA processing"/>
    <property type="evidence" value="ECO:0007669"/>
    <property type="project" value="TreeGrafter"/>
</dbReference>
<name>A0A507CX96_9FUNG</name>
<dbReference type="InterPro" id="IPR051114">
    <property type="entry name" value="Mito_RNA_Proc_CCM1"/>
</dbReference>
<evidence type="ECO:0000313" key="2">
    <source>
        <dbReference type="EMBL" id="TPX43728.1"/>
    </source>
</evidence>
<reference evidence="2 3" key="1">
    <citation type="journal article" date="2019" name="Sci. Rep.">
        <title>Comparative genomics of chytrid fungi reveal insights into the obligate biotrophic and pathogenic lifestyle of Synchytrium endobioticum.</title>
        <authorList>
            <person name="van de Vossenberg B.T.L.H."/>
            <person name="Warris S."/>
            <person name="Nguyen H.D.T."/>
            <person name="van Gent-Pelzer M.P.E."/>
            <person name="Joly D.L."/>
            <person name="van de Geest H.C."/>
            <person name="Bonants P.J.M."/>
            <person name="Smith D.S."/>
            <person name="Levesque C.A."/>
            <person name="van der Lee T.A.J."/>
        </authorList>
    </citation>
    <scope>NUCLEOTIDE SEQUENCE [LARGE SCALE GENOMIC DNA]</scope>
    <source>
        <strain evidence="2 3">LEV6574</strain>
    </source>
</reference>
<organism evidence="2 3">
    <name type="scientific">Synchytrium endobioticum</name>
    <dbReference type="NCBI Taxonomy" id="286115"/>
    <lineage>
        <taxon>Eukaryota</taxon>
        <taxon>Fungi</taxon>
        <taxon>Fungi incertae sedis</taxon>
        <taxon>Chytridiomycota</taxon>
        <taxon>Chytridiomycota incertae sedis</taxon>
        <taxon>Chytridiomycetes</taxon>
        <taxon>Synchytriales</taxon>
        <taxon>Synchytriaceae</taxon>
        <taxon>Synchytrium</taxon>
    </lineage>
</organism>